<dbReference type="EMBL" id="CAMXCT020000188">
    <property type="protein sequence ID" value="CAL1128576.1"/>
    <property type="molecule type" value="Genomic_DNA"/>
</dbReference>
<dbReference type="AlphaFoldDB" id="A0A9P1FGI0"/>
<organism evidence="2">
    <name type="scientific">Cladocopium goreaui</name>
    <dbReference type="NCBI Taxonomy" id="2562237"/>
    <lineage>
        <taxon>Eukaryota</taxon>
        <taxon>Sar</taxon>
        <taxon>Alveolata</taxon>
        <taxon>Dinophyceae</taxon>
        <taxon>Suessiales</taxon>
        <taxon>Symbiodiniaceae</taxon>
        <taxon>Cladocopium</taxon>
    </lineage>
</organism>
<proteinExistence type="predicted"/>
<evidence type="ECO:0000256" key="1">
    <source>
        <dbReference type="SAM" id="Coils"/>
    </source>
</evidence>
<accession>A0A9P1FGI0</accession>
<reference evidence="3" key="2">
    <citation type="submission" date="2024-04" db="EMBL/GenBank/DDBJ databases">
        <authorList>
            <person name="Chen Y."/>
            <person name="Shah S."/>
            <person name="Dougan E. K."/>
            <person name="Thang M."/>
            <person name="Chan C."/>
        </authorList>
    </citation>
    <scope>NUCLEOTIDE SEQUENCE [LARGE SCALE GENOMIC DNA]</scope>
</reference>
<protein>
    <submittedName>
        <fullName evidence="4">Ankyrin-3</fullName>
    </submittedName>
</protein>
<feature type="non-terminal residue" evidence="2">
    <location>
        <position position="1"/>
    </location>
</feature>
<keyword evidence="1" id="KW-0175">Coiled coil</keyword>
<dbReference type="EMBL" id="CAMXCT010000188">
    <property type="protein sequence ID" value="CAI3975201.1"/>
    <property type="molecule type" value="Genomic_DNA"/>
</dbReference>
<gene>
    <name evidence="2" type="ORF">C1SCF055_LOCUS3551</name>
</gene>
<name>A0A9P1FGI0_9DINO</name>
<dbReference type="EMBL" id="CAMXCT030000188">
    <property type="protein sequence ID" value="CAL4762513.1"/>
    <property type="molecule type" value="Genomic_DNA"/>
</dbReference>
<evidence type="ECO:0000313" key="2">
    <source>
        <dbReference type="EMBL" id="CAI3975201.1"/>
    </source>
</evidence>
<reference evidence="2" key="1">
    <citation type="submission" date="2022-10" db="EMBL/GenBank/DDBJ databases">
        <authorList>
            <person name="Chen Y."/>
            <person name="Dougan E. K."/>
            <person name="Chan C."/>
            <person name="Rhodes N."/>
            <person name="Thang M."/>
        </authorList>
    </citation>
    <scope>NUCLEOTIDE SEQUENCE</scope>
</reference>
<dbReference type="Proteomes" id="UP001152797">
    <property type="component" value="Unassembled WGS sequence"/>
</dbReference>
<evidence type="ECO:0000313" key="3">
    <source>
        <dbReference type="EMBL" id="CAL1128576.1"/>
    </source>
</evidence>
<evidence type="ECO:0000313" key="4">
    <source>
        <dbReference type="EMBL" id="CAL4762513.1"/>
    </source>
</evidence>
<sequence length="225" mass="24258">MAALYLHASTLAGSRPRGIGPCVGYAVTEAVRGAQEAAGAANLDADRAQRSIGRVEVLSKSLPDLSTKAEDAEKRAEAGLKEAEAAQKQAEDLLKTVEETSYAAASKSARKELKRLETDAENHYKSYLSDMKLSRVPPVDHAAQVEELKKAEKPYVDAEQKVEATVESYNSLAISLANEVIMYTDKAKKLADTAVQEQATGSAVLAAKHMLEATKLMHMAKEKKV</sequence>
<feature type="coiled-coil region" evidence="1">
    <location>
        <begin position="69"/>
        <end position="126"/>
    </location>
</feature>
<comment type="caution">
    <text evidence="2">The sequence shown here is derived from an EMBL/GenBank/DDBJ whole genome shotgun (WGS) entry which is preliminary data.</text>
</comment>
<keyword evidence="5" id="KW-1185">Reference proteome</keyword>
<evidence type="ECO:0000313" key="5">
    <source>
        <dbReference type="Proteomes" id="UP001152797"/>
    </source>
</evidence>